<feature type="domain" description="Gliding motility protein SprA N-terminal" evidence="2">
    <location>
        <begin position="1089"/>
        <end position="1596"/>
    </location>
</feature>
<evidence type="ECO:0000313" key="3">
    <source>
        <dbReference type="EMBL" id="OQP61864.1"/>
    </source>
</evidence>
<dbReference type="InterPro" id="IPR025684">
    <property type="entry name" value="SprA_N_dom"/>
</dbReference>
<dbReference type="NCBIfam" id="TIGR04189">
    <property type="entry name" value="surface_SprA"/>
    <property type="match status" value="1"/>
</dbReference>
<proteinExistence type="predicted"/>
<dbReference type="Pfam" id="PF14349">
    <property type="entry name" value="SprA_N"/>
    <property type="match status" value="2"/>
</dbReference>
<protein>
    <submittedName>
        <fullName evidence="3">Cell surface protein SprA</fullName>
    </submittedName>
</protein>
<feature type="domain" description="Gliding motility protein SprA N-terminal" evidence="2">
    <location>
        <begin position="71"/>
        <end position="434"/>
    </location>
</feature>
<dbReference type="EMBL" id="LVYD01000055">
    <property type="protein sequence ID" value="OQP61864.1"/>
    <property type="molecule type" value="Genomic_DNA"/>
</dbReference>
<reference evidence="3 4" key="1">
    <citation type="submission" date="2016-03" db="EMBL/GenBank/DDBJ databases">
        <title>Niastella vici sp. nov., isolated from farmland soil.</title>
        <authorList>
            <person name="Chen L."/>
            <person name="Wang D."/>
            <person name="Yang S."/>
            <person name="Wang G."/>
        </authorList>
    </citation>
    <scope>NUCLEOTIDE SEQUENCE [LARGE SCALE GENOMIC DNA]</scope>
    <source>
        <strain evidence="3 4">DJ57</strain>
    </source>
</reference>
<comment type="caution">
    <text evidence="3">The sequence shown here is derived from an EMBL/GenBank/DDBJ whole genome shotgun (WGS) entry which is preliminary data.</text>
</comment>
<sequence>MIAAGIGFVRPAAFSMPRENKNPYHSFRNLPDTARKDTVPVIALPYPISDRRGDFLSNPGRNPFDLHTPANVQDSVVYDPKEKKYYILERVGNSWYRNPTWLTFDEVMQLKARKQEQDYFRTRSNVSSMLNKKMLHPDLVATDNLFNRIFGTGKVALSLQGDVNIKAGYQGQKTENPALPEKSRKMGGFDFDMNANINANASIGNMLKLPINYNTLANFDFMNQLKLEYTGTDDAIVKKIEAGNISFSTKSTLIPGAQSLFGVKTSLQFGKLYVSGVLASQRSQTQSMNMQSGAATSTFQFKASEYDENRHFLLGQYFRNNYNKAMSNLPAVNSSVQILRVEVWITNRTGATTNAREIVGLADLGEASPANANVHAQSAAPYPYNDANDVYRNIVNSSGGRQSSQVVNIMTTLGLQQSKDFEKVYARKLDSTTYKIYPRLGFISLNQTLQANDVLAVAYQYSYNGRIYQVGEFSQDVPPDTTTGNYSGTQKVLMVKLLKATAPNTTLPLWDLMMKNVYSIRMAGGSYISNIQADGFRLNVLYDEPGKGSKRYLPEGDKTGVPLISVLNLDRLNSQSDPSPDGVFDYVEGYTINSTSGLVIFPLLEPFGHDLDSLAFRNSATVAQHYLYQSLYDTIKAVAQTFSNVNRYIISGSAKGQAGGDLSLNALNVPQGSVKVTAGGTTLTENVDYQVDYISGSVKIINQAIINSGVAVNVQYENNATSGLQQKGLLGLRLDYMAKQSARESLSIGATIERLNERPFFTRVSYGDDPIRNTMYGLDVNYFARSRQLTRWLNRLPFYNTKEVSTITGYAETALLQPGHAKQIGKGSDGTIYIDDFEGTAGSIDLRYPVTSWALASTPQGNGLFPEASLTNDLSYGYNRANLAWYNIETNLQSKTTTDNPVRSYENFSDPRIMSIIEQQLFPQKSSEYGTTQLVTFDLAYYPTERGPYNFDARAGSINDKGQLLNPEKRWGGIMRSIDQPDFESSNIQYLEFWLQDPFITNTSSRGGKLYLDLGSVSEDILKDQKRLFENGLPSASTTTSTDTSRWGKMPLNSLQVTNAFSNEAADRPYQDVGFDGLDDDSERIQFKTYLNDLSARFGAGSAAYQSAYNDPSADDYKYYRDDSYDASKTGILGRYKHINGTQGNSPVASSSDKYAKAFTLTPDEEDIDHDNSMNELESYFEYAVDLSPSALTTGSNYITDKRTFTSAGITQTWYQFRIPIKNYKQAVGGITDFKSIRFMRLFLTGFSDSVVCRFASLNLVRNSWRTFDYKLDTTGTYTSLPAASATTLNITDVNVEENSSRTPVPYVLPPGIQRQESLSNNNVTVYQNEQAMSLQVCSLAPNDARGAYKNTSLDLRRYGKLNMFIHVEGAGSNGAIVDGQLYAVMRLGSDFINNFYEIKIPLQKTSWGATADTDVWPSVNELQLTLQDLVQLKVRRNNAGAANVYYEEKEASGRILAIYGNPGLGQIEAFFLGVQNKGDQNACAELWFDELRLSDIDEKGGWAAVGKVDVKLADLGTLNLAGSYKSSGFGTIDQHINERSLNNNLQLDGATNLELGKLLPKKVGISIPTYAGISKTVSTPEYDPFDTDIKLKQKLKGATAAQRDSILRQAVNTTQVRTLNFTGVRKMNTTGKKLKPWSIENLDLNYSVTITDHRDSVTEKDLLKYYKAGLGYNYTSIPTFLTPFKKLIKSRSPWLSILKDFTINFLPSTLGFNAAVNRQVGIYQSRNIGALKNYLPESYNKYFRITRTYTFRWDLTRSLALDFTADNHSVVDEDSGAVNKAEMWKRFLKGGRNTLYTHTAGATYTLPLSKIPLLSWTTIRADYHATYGWTAASRLATALGNTLQNTSQKGLTAQFNFTELYNKSKLLRAAQMDNAAAPEPSPAGKDTTAGKRKKKDLHLSPLAKGMLNTLMALKQVMVQYSENASSTIYGFMDSTQALGMNGHSRQPGWKYVLGGQPNAAFIDQLAQKGLLSGDSTFNSPNLQNFNQQLTVSAQVQPVRDLNIDISMTKSFGKDFTELIRDTLGNGQFSHLNQYTTGSFSVSYVSVKTLFNKSSGSSISSTFQTFENNRLIISRRMGGKNGYSGTQTGDGYYKGYGKYSQDVLIPAFLAAYTGKSAESIALISSSSSSMRSNPFGGYLPKPNWRLTYSGLTRIPGMEKIFTSFTIGHAYTGSLSVGSFNADLSYKDPLGLNYPGFIDTATGNFVPYYAVPTITINEQFAPLLSVDMQLVNNIEANVEYSKSRQLSLSLTDYQMTESRNTQFTLGVGWRKKNVPLPFNIQIGKKAAASGKKGNDIKMHLDMSIADNETRNNYLDQVNAIVTGGQKVVRIQPSVDVVLSSRVNLRLYYDRTRTVPKISTSVPITTVSAGLQIRIVLNQ</sequence>
<evidence type="ECO:0000313" key="4">
    <source>
        <dbReference type="Proteomes" id="UP000192796"/>
    </source>
</evidence>
<keyword evidence="4" id="KW-1185">Reference proteome</keyword>
<dbReference type="InterPro" id="IPR026377">
    <property type="entry name" value="Cell_surface_SprA"/>
</dbReference>
<organism evidence="3 4">
    <name type="scientific">Niastella vici</name>
    <dbReference type="NCBI Taxonomy" id="1703345"/>
    <lineage>
        <taxon>Bacteria</taxon>
        <taxon>Pseudomonadati</taxon>
        <taxon>Bacteroidota</taxon>
        <taxon>Chitinophagia</taxon>
        <taxon>Chitinophagales</taxon>
        <taxon>Chitinophagaceae</taxon>
        <taxon>Niastella</taxon>
    </lineage>
</organism>
<dbReference type="Proteomes" id="UP000192796">
    <property type="component" value="Unassembled WGS sequence"/>
</dbReference>
<dbReference type="STRING" id="1703345.A3860_30835"/>
<feature type="region of interest" description="Disordered" evidence="1">
    <location>
        <begin position="1874"/>
        <end position="1896"/>
    </location>
</feature>
<evidence type="ECO:0000259" key="2">
    <source>
        <dbReference type="Pfam" id="PF14349"/>
    </source>
</evidence>
<accession>A0A1V9FU34</accession>
<evidence type="ECO:0000256" key="1">
    <source>
        <dbReference type="SAM" id="MobiDB-lite"/>
    </source>
</evidence>
<name>A0A1V9FU34_9BACT</name>
<gene>
    <name evidence="3" type="ORF">A3860_30835</name>
</gene>